<dbReference type="Proteomes" id="UP001220610">
    <property type="component" value="Chromosome"/>
</dbReference>
<protein>
    <submittedName>
        <fullName evidence="1">Uncharacterized protein</fullName>
    </submittedName>
</protein>
<accession>A0AAJ5WT95</accession>
<dbReference type="EMBL" id="CP119311">
    <property type="protein sequence ID" value="WEK37826.1"/>
    <property type="molecule type" value="Genomic_DNA"/>
</dbReference>
<name>A0AAJ5WT95_9BACT</name>
<organism evidence="1 2">
    <name type="scientific">Candidatus Pseudobacter hemicellulosilyticus</name>
    <dbReference type="NCBI Taxonomy" id="3121375"/>
    <lineage>
        <taxon>Bacteria</taxon>
        <taxon>Pseudomonadati</taxon>
        <taxon>Bacteroidota</taxon>
        <taxon>Chitinophagia</taxon>
        <taxon>Chitinophagales</taxon>
        <taxon>Chitinophagaceae</taxon>
        <taxon>Pseudobacter</taxon>
    </lineage>
</organism>
<reference evidence="1" key="1">
    <citation type="submission" date="2023-03" db="EMBL/GenBank/DDBJ databases">
        <title>Andean soil-derived lignocellulolytic bacterial consortium as a source of novel taxa and putative plastic-active enzymes.</title>
        <authorList>
            <person name="Diaz-Garcia L."/>
            <person name="Chuvochina M."/>
            <person name="Feuerriegel G."/>
            <person name="Bunk B."/>
            <person name="Sproer C."/>
            <person name="Streit W.R."/>
            <person name="Rodriguez L.M."/>
            <person name="Overmann J."/>
            <person name="Jimenez D.J."/>
        </authorList>
    </citation>
    <scope>NUCLEOTIDE SEQUENCE</scope>
    <source>
        <strain evidence="1">MAG 7</strain>
    </source>
</reference>
<evidence type="ECO:0000313" key="2">
    <source>
        <dbReference type="Proteomes" id="UP001220610"/>
    </source>
</evidence>
<dbReference type="AlphaFoldDB" id="A0AAJ5WT95"/>
<sequence>MIPDKVFKSLPHVFKTYTMHSKGGPVQPGYHPDYVLRKYED</sequence>
<gene>
    <name evidence="1" type="ORF">P0Y53_09960</name>
</gene>
<proteinExistence type="predicted"/>
<evidence type="ECO:0000313" key="1">
    <source>
        <dbReference type="EMBL" id="WEK37826.1"/>
    </source>
</evidence>